<accession>A0AAD7GZR4</accession>
<dbReference type="PANTHER" id="PTHR43364">
    <property type="entry name" value="NADH-SPECIFIC METHYLGLYOXAL REDUCTASE-RELATED"/>
    <property type="match status" value="1"/>
</dbReference>
<dbReference type="InterPro" id="IPR036812">
    <property type="entry name" value="NAD(P)_OxRdtase_dom_sf"/>
</dbReference>
<comment type="caution">
    <text evidence="5">The sequence shown here is derived from an EMBL/GenBank/DDBJ whole genome shotgun (WGS) entry which is preliminary data.</text>
</comment>
<reference evidence="5" key="1">
    <citation type="submission" date="2023-03" db="EMBL/GenBank/DDBJ databases">
        <title>Massive genome expansion in bonnet fungi (Mycena s.s.) driven by repeated elements and novel gene families across ecological guilds.</title>
        <authorList>
            <consortium name="Lawrence Berkeley National Laboratory"/>
            <person name="Harder C.B."/>
            <person name="Miyauchi S."/>
            <person name="Viragh M."/>
            <person name="Kuo A."/>
            <person name="Thoen E."/>
            <person name="Andreopoulos B."/>
            <person name="Lu D."/>
            <person name="Skrede I."/>
            <person name="Drula E."/>
            <person name="Henrissat B."/>
            <person name="Morin E."/>
            <person name="Kohler A."/>
            <person name="Barry K."/>
            <person name="LaButti K."/>
            <person name="Morin E."/>
            <person name="Salamov A."/>
            <person name="Lipzen A."/>
            <person name="Mereny Z."/>
            <person name="Hegedus B."/>
            <person name="Baldrian P."/>
            <person name="Stursova M."/>
            <person name="Weitz H."/>
            <person name="Taylor A."/>
            <person name="Grigoriev I.V."/>
            <person name="Nagy L.G."/>
            <person name="Martin F."/>
            <person name="Kauserud H."/>
        </authorList>
    </citation>
    <scope>NUCLEOTIDE SEQUENCE</scope>
    <source>
        <strain evidence="5">CBHHK067</strain>
    </source>
</reference>
<evidence type="ECO:0000259" key="4">
    <source>
        <dbReference type="Pfam" id="PF00248"/>
    </source>
</evidence>
<dbReference type="InterPro" id="IPR050523">
    <property type="entry name" value="AKR_Detox_Biosynth"/>
</dbReference>
<dbReference type="GO" id="GO:0016491">
    <property type="term" value="F:oxidoreductase activity"/>
    <property type="evidence" value="ECO:0007669"/>
    <property type="project" value="UniProtKB-KW"/>
</dbReference>
<evidence type="ECO:0000313" key="6">
    <source>
        <dbReference type="Proteomes" id="UP001221757"/>
    </source>
</evidence>
<gene>
    <name evidence="5" type="ORF">B0H17DRAFT_1030843</name>
</gene>
<dbReference type="EMBL" id="JARKIE010000003">
    <property type="protein sequence ID" value="KAJ7708778.1"/>
    <property type="molecule type" value="Genomic_DNA"/>
</dbReference>
<dbReference type="Pfam" id="PF00248">
    <property type="entry name" value="Aldo_ket_red"/>
    <property type="match status" value="1"/>
</dbReference>
<keyword evidence="6" id="KW-1185">Reference proteome</keyword>
<name>A0AAD7GZR4_MYCRO</name>
<feature type="domain" description="NADP-dependent oxidoreductase" evidence="4">
    <location>
        <begin position="55"/>
        <end position="367"/>
    </location>
</feature>
<feature type="compositionally biased region" description="Basic and acidic residues" evidence="3">
    <location>
        <begin position="275"/>
        <end position="291"/>
    </location>
</feature>
<dbReference type="SUPFAM" id="SSF51430">
    <property type="entry name" value="NAD(P)-linked oxidoreductase"/>
    <property type="match status" value="1"/>
</dbReference>
<evidence type="ECO:0000256" key="3">
    <source>
        <dbReference type="SAM" id="MobiDB-lite"/>
    </source>
</evidence>
<dbReference type="Proteomes" id="UP001221757">
    <property type="component" value="Unassembled WGS sequence"/>
</dbReference>
<dbReference type="Gene3D" id="3.20.20.100">
    <property type="entry name" value="NADP-dependent oxidoreductase domain"/>
    <property type="match status" value="1"/>
</dbReference>
<feature type="region of interest" description="Disordered" evidence="3">
    <location>
        <begin position="271"/>
        <end position="291"/>
    </location>
</feature>
<protein>
    <submittedName>
        <fullName evidence="5">NADP-dependent oxidoreductase domain-containing protein</fullName>
    </submittedName>
</protein>
<proteinExistence type="inferred from homology"/>
<dbReference type="AlphaFoldDB" id="A0AAD7GZR4"/>
<dbReference type="PANTHER" id="PTHR43364:SF2">
    <property type="entry name" value="ARYL-ALCOHOL DEHYDROGENASE AAD10-RELATED"/>
    <property type="match status" value="1"/>
</dbReference>
<evidence type="ECO:0000313" key="5">
    <source>
        <dbReference type="EMBL" id="KAJ7708778.1"/>
    </source>
</evidence>
<evidence type="ECO:0000256" key="2">
    <source>
        <dbReference type="ARBA" id="ARBA00038157"/>
    </source>
</evidence>
<evidence type="ECO:0000256" key="1">
    <source>
        <dbReference type="ARBA" id="ARBA00023002"/>
    </source>
</evidence>
<organism evidence="5 6">
    <name type="scientific">Mycena rosella</name>
    <name type="common">Pink bonnet</name>
    <name type="synonym">Agaricus rosellus</name>
    <dbReference type="NCBI Taxonomy" id="1033263"/>
    <lineage>
        <taxon>Eukaryota</taxon>
        <taxon>Fungi</taxon>
        <taxon>Dikarya</taxon>
        <taxon>Basidiomycota</taxon>
        <taxon>Agaricomycotina</taxon>
        <taxon>Agaricomycetes</taxon>
        <taxon>Agaricomycetidae</taxon>
        <taxon>Agaricales</taxon>
        <taxon>Marasmiineae</taxon>
        <taxon>Mycenaceae</taxon>
        <taxon>Mycena</taxon>
    </lineage>
</organism>
<keyword evidence="1" id="KW-0560">Oxidoreductase</keyword>
<dbReference type="InterPro" id="IPR023210">
    <property type="entry name" value="NADP_OxRdtase_dom"/>
</dbReference>
<sequence>MHIGTPEPMVQKGSFSDLLFNIYSYMANFFEKPNPPTKLGHYRVLSPLAGIHVSPIQLGAMSIGDQWGEMGMGAMDKESSFKLLDAYFDNGGNFIDTANNYQDETSEMFIGEWAEKRSIRDQLIIATKYTTNFKRGNDAIAQKALYVGNSIKSMHVSVEASLKKLRTTYIDILYIHWWDWATGIEEVMNGLHNLVIQGKVLYLGISDTPAWVVSQANQYARDHGKTPFVIYQGAWSILDRAFEREIIPMARANGLALAPFGVLAHGNIRSDEEEEKRKETGEKGRTLFKPQWERNEEQRKMVQALEKVAQEVGAKSLHAVAIAYVMQKVPYCFPIIGGRKIENLLSNIEALDISLSHAQIEYLESILPFDPGFPHTMIGDGKEYRILTSSAAVFEKRPLLEPIRPSKD</sequence>
<comment type="similarity">
    <text evidence="2">Belongs to the aldo/keto reductase family. Aldo/keto reductase 2 subfamily.</text>
</comment>